<organism evidence="2 3">
    <name type="scientific">Chrysodeixis includens</name>
    <name type="common">Soybean looper</name>
    <name type="synonym">Pseudoplusia includens</name>
    <dbReference type="NCBI Taxonomy" id="689277"/>
    <lineage>
        <taxon>Eukaryota</taxon>
        <taxon>Metazoa</taxon>
        <taxon>Ecdysozoa</taxon>
        <taxon>Arthropoda</taxon>
        <taxon>Hexapoda</taxon>
        <taxon>Insecta</taxon>
        <taxon>Pterygota</taxon>
        <taxon>Neoptera</taxon>
        <taxon>Endopterygota</taxon>
        <taxon>Lepidoptera</taxon>
        <taxon>Glossata</taxon>
        <taxon>Ditrysia</taxon>
        <taxon>Noctuoidea</taxon>
        <taxon>Noctuidae</taxon>
        <taxon>Plusiinae</taxon>
        <taxon>Chrysodeixis</taxon>
    </lineage>
</organism>
<keyword evidence="3" id="KW-1185">Reference proteome</keyword>
<proteinExistence type="predicted"/>
<evidence type="ECO:0000313" key="2">
    <source>
        <dbReference type="EMBL" id="CAD0198183.1"/>
    </source>
</evidence>
<protein>
    <submittedName>
        <fullName evidence="2">Uncharacterized protein</fullName>
    </submittedName>
</protein>
<feature type="region of interest" description="Disordered" evidence="1">
    <location>
        <begin position="230"/>
        <end position="249"/>
    </location>
</feature>
<evidence type="ECO:0000256" key="1">
    <source>
        <dbReference type="SAM" id="MobiDB-lite"/>
    </source>
</evidence>
<sequence>MYHSFFLIIQVKQYVLQSSSSVRYGGGVPAGLLPPRALLVCRGCLLPEHHPSRPARQHVAIAAPVAYHAAPRGVLPRRSCSLLLRRRSVLPEHRASRPAARHVAVAAPVAYHAAPAAVAYHAAPQLSHHAAPAHVAYHAAPVAHVEEINAAPRTTRLPRLSPPRTSSVTTSPQHVAIAAPVAYHAAPPQCPTTLPRCHHLPRCSCRHITRLPSVPLTMLKRLTLTLNTSSTTPLLTATPDKVPAREPRR</sequence>
<gene>
    <name evidence="2" type="ORF">CINC_LOCUS12456</name>
</gene>
<dbReference type="Proteomes" id="UP001154114">
    <property type="component" value="Chromosome 8"/>
</dbReference>
<dbReference type="EMBL" id="LR824011">
    <property type="protein sequence ID" value="CAD0198183.1"/>
    <property type="molecule type" value="Genomic_DNA"/>
</dbReference>
<name>A0A9N8PXQ3_CHRIL</name>
<evidence type="ECO:0000313" key="3">
    <source>
        <dbReference type="Proteomes" id="UP001154114"/>
    </source>
</evidence>
<dbReference type="AlphaFoldDB" id="A0A9N8PXQ3"/>
<accession>A0A9N8PXQ3</accession>
<reference evidence="2" key="1">
    <citation type="submission" date="2021-12" db="EMBL/GenBank/DDBJ databases">
        <authorList>
            <person name="King R."/>
        </authorList>
    </citation>
    <scope>NUCLEOTIDE SEQUENCE</scope>
</reference>
<feature type="compositionally biased region" description="Low complexity" evidence="1">
    <location>
        <begin position="230"/>
        <end position="239"/>
    </location>
</feature>